<dbReference type="InterPro" id="IPR013783">
    <property type="entry name" value="Ig-like_fold"/>
</dbReference>
<reference evidence="1" key="1">
    <citation type="submission" date="2021-11" db="EMBL/GenBank/DDBJ databases">
        <authorList>
            <person name="Schell T."/>
        </authorList>
    </citation>
    <scope>NUCLEOTIDE SEQUENCE</scope>
    <source>
        <strain evidence="1">M5</strain>
    </source>
</reference>
<dbReference type="AlphaFoldDB" id="A0A8J2RTH2"/>
<dbReference type="SUPFAM" id="SSF54001">
    <property type="entry name" value="Cysteine proteinases"/>
    <property type="match status" value="1"/>
</dbReference>
<sequence>MKGGPDGDNQDALWNFHAWTEVWMSRPDLQAGFNGWQAIDPTPPPQFWQNNSGVMYIRVFFRSSDQKNRGPWAVEAFRRGPSSVESVRRGEVGFAYDTPYLFAEVNAEVSHFQEDETSHWGFRKIHVNNYHVGRMILTKRPGADDDVSDADAEDITSLYKNPDGMSRYQKQGDGCFNSHFNQGMSSPYLERRDRDRDMMHYPGTSVRRLSIVDIARKPWYDESRHAVDPGSAAERMSSMNAARSVERSQPMFDNRPINDDNRSQEMRTITTILSANSVYYTGVTARRLGRSDRQFVLQPGGRTLLRSLRYTHVNLLVQRETLQIRISWDEYRDKIVDYGHIKIYAMASVQETKQCWSEEDDFQLEKPKLDVQIRGNPRLDRIASSPSVL</sequence>
<dbReference type="Gene3D" id="3.90.260.10">
    <property type="entry name" value="Transglutaminase-like"/>
    <property type="match status" value="1"/>
</dbReference>
<dbReference type="Gene3D" id="2.60.40.10">
    <property type="entry name" value="Immunoglobulins"/>
    <property type="match status" value="2"/>
</dbReference>
<evidence type="ECO:0000313" key="2">
    <source>
        <dbReference type="Proteomes" id="UP000789390"/>
    </source>
</evidence>
<keyword evidence="2" id="KW-1185">Reference proteome</keyword>
<evidence type="ECO:0000313" key="1">
    <source>
        <dbReference type="EMBL" id="CAH0106042.1"/>
    </source>
</evidence>
<proteinExistence type="predicted"/>
<dbReference type="OrthoDB" id="6353348at2759"/>
<dbReference type="PANTHER" id="PTHR11590:SF52">
    <property type="entry name" value="HEMOCYTE PROTEIN-GLUTAMINE GAMMA-GLUTAMYLTRANSFERASE-LIKE PROTEIN"/>
    <property type="match status" value="1"/>
</dbReference>
<dbReference type="InterPro" id="IPR036985">
    <property type="entry name" value="Transglutaminase-like_sf"/>
</dbReference>
<dbReference type="InterPro" id="IPR036238">
    <property type="entry name" value="Transglutaminase_C_sf"/>
</dbReference>
<dbReference type="EMBL" id="CAKKLH010000212">
    <property type="protein sequence ID" value="CAH0106042.1"/>
    <property type="molecule type" value="Genomic_DNA"/>
</dbReference>
<organism evidence="1 2">
    <name type="scientific">Daphnia galeata</name>
    <dbReference type="NCBI Taxonomy" id="27404"/>
    <lineage>
        <taxon>Eukaryota</taxon>
        <taxon>Metazoa</taxon>
        <taxon>Ecdysozoa</taxon>
        <taxon>Arthropoda</taxon>
        <taxon>Crustacea</taxon>
        <taxon>Branchiopoda</taxon>
        <taxon>Diplostraca</taxon>
        <taxon>Cladocera</taxon>
        <taxon>Anomopoda</taxon>
        <taxon>Daphniidae</taxon>
        <taxon>Daphnia</taxon>
    </lineage>
</organism>
<dbReference type="InterPro" id="IPR038765">
    <property type="entry name" value="Papain-like_cys_pep_sf"/>
</dbReference>
<dbReference type="Proteomes" id="UP000789390">
    <property type="component" value="Unassembled WGS sequence"/>
</dbReference>
<dbReference type="PANTHER" id="PTHR11590">
    <property type="entry name" value="PROTEIN-GLUTAMINE GAMMA-GLUTAMYLTRANSFERASE"/>
    <property type="match status" value="1"/>
</dbReference>
<dbReference type="GO" id="GO:0003810">
    <property type="term" value="F:protein-glutamine gamma-glutamyltransferase activity"/>
    <property type="evidence" value="ECO:0007669"/>
    <property type="project" value="InterPro"/>
</dbReference>
<dbReference type="InterPro" id="IPR050779">
    <property type="entry name" value="Transglutaminase"/>
</dbReference>
<protein>
    <submittedName>
        <fullName evidence="1">Uncharacterized protein</fullName>
    </submittedName>
</protein>
<dbReference type="SUPFAM" id="SSF49309">
    <property type="entry name" value="Transglutaminase, two C-terminal domains"/>
    <property type="match status" value="1"/>
</dbReference>
<gene>
    <name evidence="1" type="ORF">DGAL_LOCUS9190</name>
</gene>
<comment type="caution">
    <text evidence="1">The sequence shown here is derived from an EMBL/GenBank/DDBJ whole genome shotgun (WGS) entry which is preliminary data.</text>
</comment>
<accession>A0A8J2RTH2</accession>
<name>A0A8J2RTH2_9CRUS</name>